<protein>
    <submittedName>
        <fullName evidence="1">Uncharacterized protein</fullName>
    </submittedName>
</protein>
<evidence type="ECO:0000313" key="2">
    <source>
        <dbReference type="Proteomes" id="UP000198953"/>
    </source>
</evidence>
<dbReference type="AlphaFoldDB" id="A0A1H7QC72"/>
<sequence>MEKGTEAEPWSLTANLEPGVSYYTAVYGQVPEDVDPKLVKICPWHEGKPCLSVGDLL</sequence>
<name>A0A1H7QC72_9ACTN</name>
<accession>A0A1H7QC72</accession>
<dbReference type="Proteomes" id="UP000198953">
    <property type="component" value="Unassembled WGS sequence"/>
</dbReference>
<evidence type="ECO:0000313" key="1">
    <source>
        <dbReference type="EMBL" id="SEL45358.1"/>
    </source>
</evidence>
<dbReference type="EMBL" id="FOBF01000005">
    <property type="protein sequence ID" value="SEL45358.1"/>
    <property type="molecule type" value="Genomic_DNA"/>
</dbReference>
<proteinExistence type="predicted"/>
<gene>
    <name evidence="1" type="ORF">SAMN05660976_02490</name>
</gene>
<organism evidence="1 2">
    <name type="scientific">Nonomuraea pusilla</name>
    <dbReference type="NCBI Taxonomy" id="46177"/>
    <lineage>
        <taxon>Bacteria</taxon>
        <taxon>Bacillati</taxon>
        <taxon>Actinomycetota</taxon>
        <taxon>Actinomycetes</taxon>
        <taxon>Streptosporangiales</taxon>
        <taxon>Streptosporangiaceae</taxon>
        <taxon>Nonomuraea</taxon>
    </lineage>
</organism>
<reference evidence="1 2" key="1">
    <citation type="submission" date="2016-10" db="EMBL/GenBank/DDBJ databases">
        <authorList>
            <person name="de Groot N.N."/>
        </authorList>
    </citation>
    <scope>NUCLEOTIDE SEQUENCE [LARGE SCALE GENOMIC DNA]</scope>
    <source>
        <strain evidence="1 2">DSM 43357</strain>
    </source>
</reference>
<keyword evidence="2" id="KW-1185">Reference proteome</keyword>